<dbReference type="InParanoid" id="A0A2J6SRD7"/>
<evidence type="ECO:0000313" key="1">
    <source>
        <dbReference type="EMBL" id="PMD53327.1"/>
    </source>
</evidence>
<reference evidence="1 2" key="1">
    <citation type="submission" date="2016-04" db="EMBL/GenBank/DDBJ databases">
        <title>A degradative enzymes factory behind the ericoid mycorrhizal symbiosis.</title>
        <authorList>
            <consortium name="DOE Joint Genome Institute"/>
            <person name="Martino E."/>
            <person name="Morin E."/>
            <person name="Grelet G."/>
            <person name="Kuo A."/>
            <person name="Kohler A."/>
            <person name="Daghino S."/>
            <person name="Barry K."/>
            <person name="Choi C."/>
            <person name="Cichocki N."/>
            <person name="Clum A."/>
            <person name="Copeland A."/>
            <person name="Hainaut M."/>
            <person name="Haridas S."/>
            <person name="Labutti K."/>
            <person name="Lindquist E."/>
            <person name="Lipzen A."/>
            <person name="Khouja H.-R."/>
            <person name="Murat C."/>
            <person name="Ohm R."/>
            <person name="Olson A."/>
            <person name="Spatafora J."/>
            <person name="Veneault-Fourrey C."/>
            <person name="Henrissat B."/>
            <person name="Grigoriev I."/>
            <person name="Martin F."/>
            <person name="Perotto S."/>
        </authorList>
    </citation>
    <scope>NUCLEOTIDE SEQUENCE [LARGE SCALE GENOMIC DNA]</scope>
    <source>
        <strain evidence="1 2">E</strain>
    </source>
</reference>
<accession>A0A2J6SRD7</accession>
<dbReference type="GeneID" id="36578839"/>
<organism evidence="1 2">
    <name type="scientific">Hyaloscypha bicolor E</name>
    <dbReference type="NCBI Taxonomy" id="1095630"/>
    <lineage>
        <taxon>Eukaryota</taxon>
        <taxon>Fungi</taxon>
        <taxon>Dikarya</taxon>
        <taxon>Ascomycota</taxon>
        <taxon>Pezizomycotina</taxon>
        <taxon>Leotiomycetes</taxon>
        <taxon>Helotiales</taxon>
        <taxon>Hyaloscyphaceae</taxon>
        <taxon>Hyaloscypha</taxon>
        <taxon>Hyaloscypha bicolor</taxon>
    </lineage>
</organism>
<keyword evidence="2" id="KW-1185">Reference proteome</keyword>
<dbReference type="AlphaFoldDB" id="A0A2J6SRD7"/>
<dbReference type="RefSeq" id="XP_024730231.1">
    <property type="nucleotide sequence ID" value="XM_024870757.1"/>
</dbReference>
<sequence>MAFNTLPREIFQHTISCQAPGLENLRNYSLVCRDFGEVARAALWKDIDLTFDERGDEDANEKTERRQAQLLTSIAFGYWRSCPHIQKFPPMGYWVRARCNEGERTSKARYAHQSRPKHEMPHQSFVHREPTRYRSCHQPSVLFLAHRTLHHRN</sequence>
<dbReference type="Proteomes" id="UP000235371">
    <property type="component" value="Unassembled WGS sequence"/>
</dbReference>
<proteinExistence type="predicted"/>
<dbReference type="EMBL" id="KZ613887">
    <property type="protein sequence ID" value="PMD53327.1"/>
    <property type="molecule type" value="Genomic_DNA"/>
</dbReference>
<evidence type="ECO:0000313" key="2">
    <source>
        <dbReference type="Proteomes" id="UP000235371"/>
    </source>
</evidence>
<gene>
    <name evidence="1" type="ORF">K444DRAFT_173140</name>
</gene>
<protein>
    <submittedName>
        <fullName evidence="1">Uncharacterized protein</fullName>
    </submittedName>
</protein>
<name>A0A2J6SRD7_9HELO</name>